<reference evidence="4 5" key="1">
    <citation type="submission" date="2024-01" db="EMBL/GenBank/DDBJ databases">
        <title>Genome insights into Plantactinospora sonchi sp. nov.</title>
        <authorList>
            <person name="Wang L."/>
        </authorList>
    </citation>
    <scope>NUCLEOTIDE SEQUENCE [LARGE SCALE GENOMIC DNA]</scope>
    <source>
        <strain evidence="4 5">NEAU-QY2</strain>
    </source>
</reference>
<organism evidence="4 5">
    <name type="scientific">Plantactinospora sonchi</name>
    <dbReference type="NCBI Taxonomy" id="1544735"/>
    <lineage>
        <taxon>Bacteria</taxon>
        <taxon>Bacillati</taxon>
        <taxon>Actinomycetota</taxon>
        <taxon>Actinomycetes</taxon>
        <taxon>Micromonosporales</taxon>
        <taxon>Micromonosporaceae</taxon>
        <taxon>Plantactinospora</taxon>
    </lineage>
</organism>
<keyword evidence="5" id="KW-1185">Reference proteome</keyword>
<feature type="region of interest" description="Disordered" evidence="1">
    <location>
        <begin position="322"/>
        <end position="346"/>
    </location>
</feature>
<dbReference type="EMBL" id="JAZGQK010000011">
    <property type="protein sequence ID" value="MEE6259559.1"/>
    <property type="molecule type" value="Genomic_DNA"/>
</dbReference>
<dbReference type="CDD" id="cd00090">
    <property type="entry name" value="HTH_ARSR"/>
    <property type="match status" value="1"/>
</dbReference>
<evidence type="ECO:0000259" key="3">
    <source>
        <dbReference type="Pfam" id="PF13280"/>
    </source>
</evidence>
<dbReference type="PANTHER" id="PTHR34580">
    <property type="match status" value="1"/>
</dbReference>
<dbReference type="Pfam" id="PF08279">
    <property type="entry name" value="HTH_11"/>
    <property type="match status" value="1"/>
</dbReference>
<feature type="domain" description="WYL" evidence="3">
    <location>
        <begin position="145"/>
        <end position="210"/>
    </location>
</feature>
<evidence type="ECO:0000259" key="2">
    <source>
        <dbReference type="Pfam" id="PF08279"/>
    </source>
</evidence>
<comment type="caution">
    <text evidence="4">The sequence shown here is derived from an EMBL/GenBank/DDBJ whole genome shotgun (WGS) entry which is preliminary data.</text>
</comment>
<dbReference type="PANTHER" id="PTHR34580:SF3">
    <property type="entry name" value="PROTEIN PAFB"/>
    <property type="match status" value="1"/>
</dbReference>
<dbReference type="SUPFAM" id="SSF46785">
    <property type="entry name" value="Winged helix' DNA-binding domain"/>
    <property type="match status" value="1"/>
</dbReference>
<evidence type="ECO:0000256" key="1">
    <source>
        <dbReference type="SAM" id="MobiDB-lite"/>
    </source>
</evidence>
<dbReference type="InterPro" id="IPR036390">
    <property type="entry name" value="WH_DNA-bd_sf"/>
</dbReference>
<evidence type="ECO:0000313" key="5">
    <source>
        <dbReference type="Proteomes" id="UP001332243"/>
    </source>
</evidence>
<feature type="domain" description="Helix-turn-helix type 11" evidence="2">
    <location>
        <begin position="10"/>
        <end position="65"/>
    </location>
</feature>
<gene>
    <name evidence="4" type="ORF">V1633_13810</name>
</gene>
<accession>A0ABU7RSV9</accession>
<dbReference type="Pfam" id="PF13280">
    <property type="entry name" value="WYL"/>
    <property type="match status" value="1"/>
</dbReference>
<protein>
    <submittedName>
        <fullName evidence="4">WYL domain-containing protein</fullName>
    </submittedName>
</protein>
<name>A0ABU7RSV9_9ACTN</name>
<dbReference type="InterPro" id="IPR036388">
    <property type="entry name" value="WH-like_DNA-bd_sf"/>
</dbReference>
<dbReference type="Proteomes" id="UP001332243">
    <property type="component" value="Unassembled WGS sequence"/>
</dbReference>
<sequence length="346" mass="37073">MSTELSPTARALRTLEILQSRPGTTAEQLAGRLGVTERAARRYVGILREAGIPVESARGRHGGYRLRRGTRLPPVVFSQDEALGLVMAALDGHPGAGDVDDPVGAALGKVIQALPEGVGRQAAVLREHASAAPDRYPARPDPATTSTLVAAVAARRRVRVSYRSGAGNEWEAEVDPWAVVTRHGRWYLLCHSRRADAIRTYRIDRMRAARQTPDEFTPPDDLDPVAVLEENLGTGWEFTTRVVFDASPAEVAPWIRPPMGRLEPSGDGCVLLGSTSNPEMYAQEWLPTLPFAFRVEGGPELRTAFAALTARFVAALADQPPATLAAEPGGGPGRESGGRAAPTGQD</sequence>
<dbReference type="InterPro" id="IPR051534">
    <property type="entry name" value="CBASS_pafABC_assoc_protein"/>
</dbReference>
<dbReference type="InterPro" id="IPR026881">
    <property type="entry name" value="WYL_dom"/>
</dbReference>
<dbReference type="RefSeq" id="WP_331214680.1">
    <property type="nucleotide sequence ID" value="NZ_JAZGQK010000011.1"/>
</dbReference>
<dbReference type="InterPro" id="IPR013196">
    <property type="entry name" value="HTH_11"/>
</dbReference>
<dbReference type="PROSITE" id="PS52050">
    <property type="entry name" value="WYL"/>
    <property type="match status" value="1"/>
</dbReference>
<dbReference type="InterPro" id="IPR011991">
    <property type="entry name" value="ArsR-like_HTH"/>
</dbReference>
<proteinExistence type="predicted"/>
<evidence type="ECO:0000313" key="4">
    <source>
        <dbReference type="EMBL" id="MEE6259559.1"/>
    </source>
</evidence>
<dbReference type="Gene3D" id="1.10.10.10">
    <property type="entry name" value="Winged helix-like DNA-binding domain superfamily/Winged helix DNA-binding domain"/>
    <property type="match status" value="1"/>
</dbReference>